<comment type="caution">
    <text evidence="2">The sequence shown here is derived from an EMBL/GenBank/DDBJ whole genome shotgun (WGS) entry which is preliminary data.</text>
</comment>
<gene>
    <name evidence="1" type="ORF">FOZ60_002190</name>
    <name evidence="2" type="ORF">FOZ62_028600</name>
</gene>
<sequence>MPQDLSRHSAACLRMKALNVAFGSSEGDLLRNTWSFLAPPRPTLSLLYTVDRDGYIYGMAPLGASSVLLSVDRDADDIRWISGHDMSNSDMRTVVNAFEVDRLPYGIYTDGESVYYPDYLVDPGWVMRRSLCNDEPRQLIPTPPGGDPHERLSEANCLSNGQLFVVQYGPRKLFKTKIPPFANEHLDGIRNSNRFIDVEWKPVADLPLNTYSTILDIDVIAGDDDELRLVCVIYDNRSHDSVIYYFDSDRGGSFKPFADSQMCKFVPSFDDLVCVGSRPESQTFSWTISLVDVWSMSVVYTLDYPCLFTCCVPQAGVPPEGLHAGRPGAGLKFNRMSPSWARCGSSRCCLPTERTIGTSRRLHYFSVEMSMEWSRRSAVCLRLRALTERCDASEDGLSWIMWSFLSTPKFTLSPLYTAHREGYISGMDSLGGSSVMLSVEPDGEGISKISGHNMNSEEMRVVVDEFQLDARPSNICTDGEVLYHSGVVCVSLSNGGRIGWIPPPPGADKNLSGTSCVANGELYMLGCGDRKLFKTRFPPLGCFEQSAELVGRSASAHSFEWELVADLPIKVSEVDVLTRNDGKLKFVCVGRDPSTWECYIYYVGYEGDTRFEPFERAWMCKFVPSYDELVCVAGSPETQNFPWISLVDIWSMSMVFFQNRQGDYDWDQNISADCYLAITENGLVVLAQQKTGGYELPIFGVLVSRLQRSIE</sequence>
<dbReference type="Proteomes" id="UP000541610">
    <property type="component" value="Unassembled WGS sequence"/>
</dbReference>
<accession>A0A7J6SFY6</accession>
<evidence type="ECO:0000313" key="1">
    <source>
        <dbReference type="EMBL" id="KAF4688941.1"/>
    </source>
</evidence>
<evidence type="ECO:0000313" key="3">
    <source>
        <dbReference type="Proteomes" id="UP000541610"/>
    </source>
</evidence>
<dbReference type="OrthoDB" id="10290220at2759"/>
<dbReference type="EMBL" id="JABANP010000137">
    <property type="protein sequence ID" value="KAF4688941.1"/>
    <property type="molecule type" value="Genomic_DNA"/>
</dbReference>
<protein>
    <submittedName>
        <fullName evidence="2">Uncharacterized protein</fullName>
    </submittedName>
</protein>
<name>A0A7J6SFY6_PEROL</name>
<dbReference type="AlphaFoldDB" id="A0A7J6SFY6"/>
<evidence type="ECO:0000313" key="2">
    <source>
        <dbReference type="EMBL" id="KAF4731683.1"/>
    </source>
</evidence>
<organism evidence="2 4">
    <name type="scientific">Perkinsus olseni</name>
    <name type="common">Perkinsus atlanticus</name>
    <dbReference type="NCBI Taxonomy" id="32597"/>
    <lineage>
        <taxon>Eukaryota</taxon>
        <taxon>Sar</taxon>
        <taxon>Alveolata</taxon>
        <taxon>Perkinsozoa</taxon>
        <taxon>Perkinsea</taxon>
        <taxon>Perkinsida</taxon>
        <taxon>Perkinsidae</taxon>
        <taxon>Perkinsus</taxon>
    </lineage>
</organism>
<evidence type="ECO:0000313" key="4">
    <source>
        <dbReference type="Proteomes" id="UP000574390"/>
    </source>
</evidence>
<dbReference type="EMBL" id="JABANM010015053">
    <property type="protein sequence ID" value="KAF4731683.1"/>
    <property type="molecule type" value="Genomic_DNA"/>
</dbReference>
<reference evidence="3 4" key="1">
    <citation type="submission" date="2020-04" db="EMBL/GenBank/DDBJ databases">
        <title>Perkinsus olseni comparative genomics.</title>
        <authorList>
            <person name="Bogema D.R."/>
        </authorList>
    </citation>
    <scope>NUCLEOTIDE SEQUENCE [LARGE SCALE GENOMIC DNA]</scope>
    <source>
        <strain evidence="1">00978-12</strain>
        <strain evidence="2">ATCC PRA-205</strain>
    </source>
</reference>
<proteinExistence type="predicted"/>
<dbReference type="Proteomes" id="UP000574390">
    <property type="component" value="Unassembled WGS sequence"/>
</dbReference>